<evidence type="ECO:0000313" key="1">
    <source>
        <dbReference type="EMBL" id="BAJ83023.1"/>
    </source>
</evidence>
<dbReference type="AlphaFoldDB" id="F0J7F6"/>
<dbReference type="Proteomes" id="UP000007100">
    <property type="component" value="Plasmid pACMV1"/>
</dbReference>
<dbReference type="RefSeq" id="WP_013635037.1">
    <property type="nucleotide sequence ID" value="NC_015178.1"/>
</dbReference>
<dbReference type="Gene3D" id="1.10.3290.10">
    <property type="entry name" value="Fido-like domain"/>
    <property type="match status" value="1"/>
</dbReference>
<dbReference type="InterPro" id="IPR036597">
    <property type="entry name" value="Fido-like_dom_sf"/>
</dbReference>
<dbReference type="HOGENOM" id="CLU_2821288_0_0_5"/>
<dbReference type="EMBL" id="AP012036">
    <property type="protein sequence ID" value="BAJ83023.1"/>
    <property type="molecule type" value="Genomic_DNA"/>
</dbReference>
<reference evidence="1 2" key="1">
    <citation type="submission" date="2010-12" db="EMBL/GenBank/DDBJ databases">
        <title>Whole genome sequence of Acidiphilium multivorum AIU301.</title>
        <authorList>
            <person name="Narita-Yamada S."/>
            <person name="Nakamura S."/>
            <person name="Ito N."/>
            <person name="Takarada H."/>
            <person name="Katano Y."/>
            <person name="Nakazawa H."/>
            <person name="Hosoyama A."/>
            <person name="Yamada R."/>
            <person name="Fujita N."/>
        </authorList>
    </citation>
    <scope>NUCLEOTIDE SEQUENCE [LARGE SCALE GENOMIC DNA]</scope>
    <source>
        <strain evidence="2">DSM 11245 / JCM 8867 / AIU301</strain>
        <plasmid evidence="1 2">pACMV1</plasmid>
    </source>
</reference>
<sequence length="66" mass="7641">MADDTPPHGYTYPNTSDDPDQQDVLRNRFGYRTHSQLRIDEYRITSERLVEIELGMAQRAALTLTT</sequence>
<dbReference type="KEGG" id="amv:ACMV_P1_02270"/>
<accession>F0J7F6</accession>
<name>F0J7F6_ACIMA</name>
<proteinExistence type="predicted"/>
<keyword evidence="2" id="KW-1185">Reference proteome</keyword>
<geneLocation type="plasmid" evidence="1 2">
    <name>pACMV1</name>
</geneLocation>
<gene>
    <name evidence="1" type="ordered locus">ACMV_P1_02270</name>
</gene>
<evidence type="ECO:0000313" key="2">
    <source>
        <dbReference type="Proteomes" id="UP000007100"/>
    </source>
</evidence>
<keyword evidence="1" id="KW-0614">Plasmid</keyword>
<protein>
    <submittedName>
        <fullName evidence="1">Uncharacterized protein</fullName>
    </submittedName>
</protein>
<organism evidence="1 2">
    <name type="scientific">Acidiphilium multivorum (strain DSM 11245 / JCM 8867 / NBRC 100883 / AIU 301)</name>
    <dbReference type="NCBI Taxonomy" id="926570"/>
    <lineage>
        <taxon>Bacteria</taxon>
        <taxon>Pseudomonadati</taxon>
        <taxon>Pseudomonadota</taxon>
        <taxon>Alphaproteobacteria</taxon>
        <taxon>Acetobacterales</taxon>
        <taxon>Acidocellaceae</taxon>
        <taxon>Acidiphilium</taxon>
    </lineage>
</organism>